<dbReference type="GO" id="GO:0007155">
    <property type="term" value="P:cell adhesion"/>
    <property type="evidence" value="ECO:0007669"/>
    <property type="project" value="InterPro"/>
</dbReference>
<dbReference type="PANTHER" id="PTHR10199">
    <property type="entry name" value="THROMBOSPONDIN"/>
    <property type="match status" value="1"/>
</dbReference>
<dbReference type="RefSeq" id="WP_141199991.1">
    <property type="nucleotide sequence ID" value="NZ_CP041186.1"/>
</dbReference>
<dbReference type="InterPro" id="IPR010221">
    <property type="entry name" value="VCBS_dom"/>
</dbReference>
<dbReference type="GO" id="GO:0005509">
    <property type="term" value="F:calcium ion binding"/>
    <property type="evidence" value="ECO:0007669"/>
    <property type="project" value="InterPro"/>
</dbReference>
<dbReference type="Gene3D" id="2.60.40.10">
    <property type="entry name" value="Immunoglobulins"/>
    <property type="match status" value="2"/>
</dbReference>
<dbReference type="SUPFAM" id="SSF49313">
    <property type="entry name" value="Cadherin-like"/>
    <property type="match status" value="2"/>
</dbReference>
<dbReference type="EMBL" id="CP041186">
    <property type="protein sequence ID" value="QDG53537.1"/>
    <property type="molecule type" value="Genomic_DNA"/>
</dbReference>
<accession>A0A5B8YBY2</accession>
<evidence type="ECO:0000256" key="4">
    <source>
        <dbReference type="SAM" id="SignalP"/>
    </source>
</evidence>
<feature type="compositionally biased region" description="Acidic residues" evidence="3">
    <location>
        <begin position="595"/>
        <end position="642"/>
    </location>
</feature>
<evidence type="ECO:0000313" key="5">
    <source>
        <dbReference type="EMBL" id="QDG53537.1"/>
    </source>
</evidence>
<dbReference type="AlphaFoldDB" id="A0A4Y6PZV3"/>
<evidence type="ECO:0000256" key="2">
    <source>
        <dbReference type="ARBA" id="ARBA00022837"/>
    </source>
</evidence>
<accession>A0A4Y6PZV3</accession>
<feature type="compositionally biased region" description="Low complexity" evidence="3">
    <location>
        <begin position="643"/>
        <end position="657"/>
    </location>
</feature>
<feature type="compositionally biased region" description="Acidic residues" evidence="3">
    <location>
        <begin position="761"/>
        <end position="781"/>
    </location>
</feature>
<protein>
    <recommendedName>
        <fullName evidence="7">Tandem-95 repeat protein</fullName>
    </recommendedName>
</protein>
<keyword evidence="1 4" id="KW-0732">Signal</keyword>
<dbReference type="InterPro" id="IPR013783">
    <property type="entry name" value="Ig-like_fold"/>
</dbReference>
<dbReference type="InterPro" id="IPR017897">
    <property type="entry name" value="Thrombospondin_3_rpt"/>
</dbReference>
<dbReference type="Pfam" id="PF02412">
    <property type="entry name" value="TSP_3"/>
    <property type="match status" value="5"/>
</dbReference>
<dbReference type="InterPro" id="IPR015919">
    <property type="entry name" value="Cadherin-like_sf"/>
</dbReference>
<dbReference type="Pfam" id="PF05345">
    <property type="entry name" value="He_PIG"/>
    <property type="match status" value="2"/>
</dbReference>
<sequence length="876" mass="88999">MKKLVFPAVVAAALLSSLPASAQTLVEDFADPLVDWRSDWLKLNSNLENYYVAGGGTAGDRGNNPTGLWLSDGSNSGDADIVFTGSYGDAIRRLELDAACWSTGTEFYAFDKDGTEIFSQACTSNDGTPVQTYPHHFTVTSTNGIGGWGFRGGGIEGNTAIDNVTVELGPVVTVDAGGGYTVAEGGTVSVSATCPSANCASYDWDIDCDGTTAYDDASGQSATFSAATLDGPSTCQIAVQACDGSGTCSTDTAVVDVTNAAPTITSTPPTTIQVGDTYTHTLTASDPASADTLSFALAGGPASMTLSGDTLSFAPNCGDVGTHTVMVTVSDDDGATSNLTYDLTVEQRDNDGDSVGDCDDNCAALANPAQTDADGDGTGDVCDPVPVANADTYSTAEDTLLTVVTPGVLDNDNDSDGDAMTAAVVQAPTSGTLTLNADGSFDYQPNANFNGTDTFTYAASDAANASTPATVTVTVTAVNDAPVLVDPTPTGPLTATAGTELSFTIVGTDLDGDTLSYDVPNLPTGASVDATSGAFAWTPTYLDAGTHTVTLVVSDGAAQDTRDVDIEVVTADEDGDGLYDDWETSNGLDPTTADTDADGIADAEEVGDDLDNPVDTDADGTIDALDTDSDEDGVADADEAGDNDLATAAVDTDADGTPDYRDLDSDEDTVGDDTDNCRLVANPDQADADADGQGDACDDDLDGDTIADDADNCPEVANTDQADLDGDGTGDECDGDIDGDGTDNTADNCPLTANADQTNTDADEFGDACDEDDDEDGTLDDADNCPLVANADQADFDEDGQGDACDDDADDDGVVGDADACPLDPNETDDGCPATYQGASAGSGCACSSTQGPTGSFAAAMFFLLGLAGLRLRRRD</sequence>
<feature type="region of interest" description="Disordered" evidence="3">
    <location>
        <begin position="574"/>
        <end position="781"/>
    </location>
</feature>
<keyword evidence="6" id="KW-1185">Reference proteome</keyword>
<dbReference type="PROSITE" id="PS51234">
    <property type="entry name" value="TSP3"/>
    <property type="match status" value="3"/>
</dbReference>
<dbReference type="NCBIfam" id="TIGR01965">
    <property type="entry name" value="VCBS_repeat"/>
    <property type="match status" value="1"/>
</dbReference>
<feature type="compositionally biased region" description="Acidic residues" evidence="3">
    <location>
        <begin position="686"/>
        <end position="712"/>
    </location>
</feature>
<feature type="region of interest" description="Disordered" evidence="3">
    <location>
        <begin position="815"/>
        <end position="834"/>
    </location>
</feature>
<gene>
    <name evidence="5" type="ORF">FIV42_23175</name>
</gene>
<dbReference type="OrthoDB" id="5430002at2"/>
<feature type="signal peptide" evidence="4">
    <location>
        <begin position="1"/>
        <end position="22"/>
    </location>
</feature>
<dbReference type="Proteomes" id="UP000315995">
    <property type="component" value="Chromosome"/>
</dbReference>
<dbReference type="GO" id="GO:0016020">
    <property type="term" value="C:membrane"/>
    <property type="evidence" value="ECO:0007669"/>
    <property type="project" value="InterPro"/>
</dbReference>
<evidence type="ECO:0008006" key="7">
    <source>
        <dbReference type="Google" id="ProtNLM"/>
    </source>
</evidence>
<organism evidence="5 6">
    <name type="scientific">Persicimonas caeni</name>
    <dbReference type="NCBI Taxonomy" id="2292766"/>
    <lineage>
        <taxon>Bacteria</taxon>
        <taxon>Deltaproteobacteria</taxon>
        <taxon>Bradymonadales</taxon>
        <taxon>Bradymonadaceae</taxon>
        <taxon>Persicimonas</taxon>
    </lineage>
</organism>
<name>A0A4Y6PZV3_PERCE</name>
<dbReference type="Pfam" id="PF17963">
    <property type="entry name" value="Big_9"/>
    <property type="match status" value="1"/>
</dbReference>
<proteinExistence type="predicted"/>
<keyword evidence="2" id="KW-0106">Calcium</keyword>
<feature type="compositionally biased region" description="Acidic residues" evidence="3">
    <location>
        <begin position="664"/>
        <end position="674"/>
    </location>
</feature>
<dbReference type="Gene3D" id="4.10.1080.10">
    <property type="entry name" value="TSP type-3 repeat"/>
    <property type="match status" value="2"/>
</dbReference>
<dbReference type="Gene3D" id="2.60.40.2810">
    <property type="match status" value="1"/>
</dbReference>
<dbReference type="PANTHER" id="PTHR10199:SF119">
    <property type="entry name" value="RE20510P"/>
    <property type="match status" value="1"/>
</dbReference>
<feature type="compositionally biased region" description="Acidic residues" evidence="3">
    <location>
        <begin position="574"/>
        <end position="583"/>
    </location>
</feature>
<feature type="compositionally biased region" description="Acidic residues" evidence="3">
    <location>
        <begin position="722"/>
        <end position="741"/>
    </location>
</feature>
<evidence type="ECO:0000256" key="3">
    <source>
        <dbReference type="SAM" id="MobiDB-lite"/>
    </source>
</evidence>
<feature type="chain" id="PRO_5030106773" description="Tandem-95 repeat protein" evidence="4">
    <location>
        <begin position="23"/>
        <end position="876"/>
    </location>
</feature>
<dbReference type="InterPro" id="IPR003367">
    <property type="entry name" value="Thrombospondin_3-like_rpt"/>
</dbReference>
<evidence type="ECO:0000256" key="1">
    <source>
        <dbReference type="ARBA" id="ARBA00022729"/>
    </source>
</evidence>
<dbReference type="SUPFAM" id="SSF103647">
    <property type="entry name" value="TSP type-3 repeat"/>
    <property type="match status" value="2"/>
</dbReference>
<evidence type="ECO:0000313" key="6">
    <source>
        <dbReference type="Proteomes" id="UP000315995"/>
    </source>
</evidence>
<dbReference type="FunFam" id="4.10.1080.10:FF:000001">
    <property type="entry name" value="Thrombospondin 3"/>
    <property type="match status" value="1"/>
</dbReference>
<reference evidence="5 6" key="1">
    <citation type="submission" date="2019-06" db="EMBL/GenBank/DDBJ databases">
        <title>Persicimonas caeni gen. nov., sp. nov., a predatory bacterium isolated from solar saltern.</title>
        <authorList>
            <person name="Wang S."/>
        </authorList>
    </citation>
    <scope>NUCLEOTIDE SEQUENCE [LARGE SCALE GENOMIC DNA]</scope>
    <source>
        <strain evidence="5 6">YN101</strain>
    </source>
</reference>
<dbReference type="InterPro" id="IPR028974">
    <property type="entry name" value="TSP_type-3_rpt"/>
</dbReference>